<dbReference type="EMBL" id="BJWL01000265">
    <property type="protein sequence ID" value="GFS36789.1"/>
    <property type="molecule type" value="Genomic_DNA"/>
</dbReference>
<dbReference type="Gene3D" id="2.40.50.40">
    <property type="match status" value="1"/>
</dbReference>
<dbReference type="Pfam" id="PF24626">
    <property type="entry name" value="SH3_Tf2-1"/>
    <property type="match status" value="1"/>
</dbReference>
<dbReference type="Pfam" id="PF17919">
    <property type="entry name" value="RT_RNaseH_2"/>
    <property type="match status" value="1"/>
</dbReference>
<feature type="domain" description="Tf2-1-like SH3-like" evidence="6">
    <location>
        <begin position="659"/>
        <end position="723"/>
    </location>
</feature>
<evidence type="ECO:0000313" key="8">
    <source>
        <dbReference type="Proteomes" id="UP000585474"/>
    </source>
</evidence>
<feature type="domain" description="Chromo" evidence="3">
    <location>
        <begin position="751"/>
        <end position="793"/>
    </location>
</feature>
<dbReference type="PANTHER" id="PTHR37984">
    <property type="entry name" value="PROTEIN CBG26694"/>
    <property type="match status" value="1"/>
</dbReference>
<dbReference type="InterPro" id="IPR016197">
    <property type="entry name" value="Chromo-like_dom_sf"/>
</dbReference>
<dbReference type="GO" id="GO:0003824">
    <property type="term" value="F:catalytic activity"/>
    <property type="evidence" value="ECO:0007669"/>
    <property type="project" value="UniProtKB-KW"/>
</dbReference>
<keyword evidence="1" id="KW-0511">Multifunctional enzyme</keyword>
<sequence>MPELIHYGYPVKHIRQGSRGISLLHSSGRSKVPSDVQQAVSRSGMSVQKLSLYTPAGRKAAEEGGGHWARSISSEFPIQLEAPIKKILRRLRDRDSVTEEIEATTEGTAAEAAADKDRRIRKKPSWMEDYQILSGRNSCINTSICYSSPPKLEEVSIGAFIHSVMAEGTRLSKIDEAIKEDNRDFYCSRHFSEESPMNLPSVSNNNHSNHQFRSMKIEVPHFDGSDVSSWVFKMEQFFQFYNTPEDQRVLISSFHLEGPALSWFKWMHSNGFIESWKGFLKAINLRFRPSLYEDNRGVLSKLQQTTTVANYQAQFEDLSTKYPPGHKYKSKFFLLVGDEDDSDTIILEELNTAEDSVVAASSGIPEVPACVQPLLQQFSDIFEEPSTLPPLRENDHQIHLKQDANPVNVRPYRYPHFQKSEMEKLVQEMLHQGIITISHSPFSSPVLLDIYRRFIQGHAAIATTPLTNLLKKDAFVWDSLAHTSFEELKWRMTQAPVLAMPNFSLPFDLETDASNYAIGAVLMQQEAVAKWRHYLLGNQFVIKTDHRSLKHLMNQVIQTPEQHHYLSKLLGFNYTIVYKPGKENSVADALSRREDEQEVKDSGQLVSSEGGSSCIEAVDNELLTREELLLQLKLNLLKAQKRMKLQADGHRKDLVFQEGDLVMVKVHPYKQQSLAQRLNYKLSQRYFGPFLVTRRIGQVAYQLDLPHTSKIHPVFHVSQLKPFSGTGLPSVVMQLPEINLGSQIPVTLVAIVNSRTITVNGQLKSQVLIQWKGWPIEDSTWEDVDVLQEVFPHFNLADQVYFDEGGNVTNSVTEEIEATAEGTVAKESDKIPTDQGVYVAISELVAHDLPKRCQSPNPLDRGKTSPWDLAKSSPLSSPQPPSEYSSDRPEPKCSSPLGEPWSDLHAGGGLSGLAPALYFCSSVQVAL</sequence>
<evidence type="ECO:0000259" key="6">
    <source>
        <dbReference type="Pfam" id="PF24626"/>
    </source>
</evidence>
<dbReference type="AlphaFoldDB" id="A0A7J0DK04"/>
<dbReference type="CDD" id="cd09274">
    <property type="entry name" value="RNase_HI_RT_Ty3"/>
    <property type="match status" value="1"/>
</dbReference>
<name>A0A7J0DK04_9ERIC</name>
<feature type="domain" description="Retrotransposon gag" evidence="4">
    <location>
        <begin position="253"/>
        <end position="323"/>
    </location>
</feature>
<protein>
    <submittedName>
        <fullName evidence="7">Uncharacterized protein</fullName>
    </submittedName>
</protein>
<dbReference type="Proteomes" id="UP000585474">
    <property type="component" value="Unassembled WGS sequence"/>
</dbReference>
<dbReference type="InterPro" id="IPR043502">
    <property type="entry name" value="DNA/RNA_pol_sf"/>
</dbReference>
<dbReference type="InterPro" id="IPR041577">
    <property type="entry name" value="RT_RNaseH_2"/>
</dbReference>
<dbReference type="InterPro" id="IPR043128">
    <property type="entry name" value="Rev_trsase/Diguanyl_cyclase"/>
</dbReference>
<evidence type="ECO:0000256" key="2">
    <source>
        <dbReference type="SAM" id="MobiDB-lite"/>
    </source>
</evidence>
<dbReference type="InterPro" id="IPR005162">
    <property type="entry name" value="Retrotrans_gag_dom"/>
</dbReference>
<dbReference type="Pfam" id="PF00385">
    <property type="entry name" value="Chromo"/>
    <property type="match status" value="1"/>
</dbReference>
<dbReference type="InterPro" id="IPR023780">
    <property type="entry name" value="Chromo_domain"/>
</dbReference>
<keyword evidence="8" id="KW-1185">Reference proteome</keyword>
<dbReference type="OrthoDB" id="1300917at2759"/>
<evidence type="ECO:0000256" key="1">
    <source>
        <dbReference type="ARBA" id="ARBA00023268"/>
    </source>
</evidence>
<dbReference type="Pfam" id="PF03732">
    <property type="entry name" value="Retrotrans_gag"/>
    <property type="match status" value="1"/>
</dbReference>
<proteinExistence type="predicted"/>
<comment type="caution">
    <text evidence="7">The sequence shown here is derived from an EMBL/GenBank/DDBJ whole genome shotgun (WGS) entry which is preliminary data.</text>
</comment>
<dbReference type="InterPro" id="IPR056924">
    <property type="entry name" value="SH3_Tf2-1"/>
</dbReference>
<gene>
    <name evidence="7" type="ORF">Acr_00g0048060</name>
</gene>
<evidence type="ECO:0000259" key="4">
    <source>
        <dbReference type="Pfam" id="PF03732"/>
    </source>
</evidence>
<evidence type="ECO:0000259" key="5">
    <source>
        <dbReference type="Pfam" id="PF17919"/>
    </source>
</evidence>
<accession>A0A7J0DK04</accession>
<evidence type="ECO:0000259" key="3">
    <source>
        <dbReference type="Pfam" id="PF00385"/>
    </source>
</evidence>
<feature type="region of interest" description="Disordered" evidence="2">
    <location>
        <begin position="851"/>
        <end position="906"/>
    </location>
</feature>
<evidence type="ECO:0000313" key="7">
    <source>
        <dbReference type="EMBL" id="GFS36789.1"/>
    </source>
</evidence>
<dbReference type="Gene3D" id="3.30.70.270">
    <property type="match status" value="1"/>
</dbReference>
<reference evidence="8" key="1">
    <citation type="submission" date="2019-07" db="EMBL/GenBank/DDBJ databases">
        <title>De Novo Assembly of kiwifruit Actinidia rufa.</title>
        <authorList>
            <person name="Sugita-Konishi S."/>
            <person name="Sato K."/>
            <person name="Mori E."/>
            <person name="Abe Y."/>
            <person name="Kisaki G."/>
            <person name="Hamano K."/>
            <person name="Suezawa K."/>
            <person name="Otani M."/>
            <person name="Fukuda T."/>
            <person name="Manabe T."/>
            <person name="Gomi K."/>
            <person name="Tabuchi M."/>
            <person name="Akimitsu K."/>
            <person name="Kataoka I."/>
        </authorList>
    </citation>
    <scope>NUCLEOTIDE SEQUENCE [LARGE SCALE GENOMIC DNA]</scope>
    <source>
        <strain evidence="8">cv. Fuchu</strain>
    </source>
</reference>
<feature type="domain" description="Reverse transcriptase/retrotransposon-derived protein RNase H-like" evidence="5">
    <location>
        <begin position="477"/>
        <end position="532"/>
    </location>
</feature>
<dbReference type="InterPro" id="IPR050951">
    <property type="entry name" value="Retrovirus_Pol_polyprotein"/>
</dbReference>
<dbReference type="SUPFAM" id="SSF56672">
    <property type="entry name" value="DNA/RNA polymerases"/>
    <property type="match status" value="1"/>
</dbReference>
<dbReference type="PANTHER" id="PTHR37984:SF5">
    <property type="entry name" value="PROTEIN NYNRIN-LIKE"/>
    <property type="match status" value="1"/>
</dbReference>
<dbReference type="SUPFAM" id="SSF54160">
    <property type="entry name" value="Chromo domain-like"/>
    <property type="match status" value="1"/>
</dbReference>
<dbReference type="Gene3D" id="3.10.10.10">
    <property type="entry name" value="HIV Type 1 Reverse Transcriptase, subunit A, domain 1"/>
    <property type="match status" value="1"/>
</dbReference>
<organism evidence="7 8">
    <name type="scientific">Actinidia rufa</name>
    <dbReference type="NCBI Taxonomy" id="165716"/>
    <lineage>
        <taxon>Eukaryota</taxon>
        <taxon>Viridiplantae</taxon>
        <taxon>Streptophyta</taxon>
        <taxon>Embryophyta</taxon>
        <taxon>Tracheophyta</taxon>
        <taxon>Spermatophyta</taxon>
        <taxon>Magnoliopsida</taxon>
        <taxon>eudicotyledons</taxon>
        <taxon>Gunneridae</taxon>
        <taxon>Pentapetalae</taxon>
        <taxon>asterids</taxon>
        <taxon>Ericales</taxon>
        <taxon>Actinidiaceae</taxon>
        <taxon>Actinidia</taxon>
    </lineage>
</organism>